<evidence type="ECO:0000256" key="1">
    <source>
        <dbReference type="SAM" id="MobiDB-lite"/>
    </source>
</evidence>
<dbReference type="AlphaFoldDB" id="A0A1F7WEA6"/>
<proteinExistence type="predicted"/>
<name>A0A1F7WEA6_9BACT</name>
<dbReference type="Proteomes" id="UP000178735">
    <property type="component" value="Unassembled WGS sequence"/>
</dbReference>
<accession>A0A1F7WEA6</accession>
<gene>
    <name evidence="2" type="ORF">A2008_14030</name>
</gene>
<feature type="compositionally biased region" description="Basic and acidic residues" evidence="1">
    <location>
        <begin position="207"/>
        <end position="230"/>
    </location>
</feature>
<dbReference type="EMBL" id="MGFH01000240">
    <property type="protein sequence ID" value="OGM01156.1"/>
    <property type="molecule type" value="Genomic_DNA"/>
</dbReference>
<evidence type="ECO:0000313" key="3">
    <source>
        <dbReference type="Proteomes" id="UP000178735"/>
    </source>
</evidence>
<reference evidence="2 3" key="1">
    <citation type="journal article" date="2016" name="Nat. Commun.">
        <title>Thousands of microbial genomes shed light on interconnected biogeochemical processes in an aquifer system.</title>
        <authorList>
            <person name="Anantharaman K."/>
            <person name="Brown C.T."/>
            <person name="Hug L.A."/>
            <person name="Sharon I."/>
            <person name="Castelle C.J."/>
            <person name="Probst A.J."/>
            <person name="Thomas B.C."/>
            <person name="Singh A."/>
            <person name="Wilkins M.J."/>
            <person name="Karaoz U."/>
            <person name="Brodie E.L."/>
            <person name="Williams K.H."/>
            <person name="Hubbard S.S."/>
            <person name="Banfield J.F."/>
        </authorList>
    </citation>
    <scope>NUCLEOTIDE SEQUENCE [LARGE SCALE GENOMIC DNA]</scope>
</reference>
<evidence type="ECO:0000313" key="2">
    <source>
        <dbReference type="EMBL" id="OGM01156.1"/>
    </source>
</evidence>
<organism evidence="2 3">
    <name type="scientific">Candidatus Wallbacteria bacterium GWC2_49_35</name>
    <dbReference type="NCBI Taxonomy" id="1817813"/>
    <lineage>
        <taxon>Bacteria</taxon>
        <taxon>Candidatus Walliibacteriota</taxon>
    </lineage>
</organism>
<protein>
    <submittedName>
        <fullName evidence="2">Uncharacterized protein</fullName>
    </submittedName>
</protein>
<dbReference type="STRING" id="1817813.A2008_14030"/>
<comment type="caution">
    <text evidence="2">The sequence shown here is derived from an EMBL/GenBank/DDBJ whole genome shotgun (WGS) entry which is preliminary data.</text>
</comment>
<sequence length="310" mass="35145">MMNTFRGKYSISLLFVLLTVFIYSLACCPVSFADERPYQSKHFTGNYHPNYSMPPIDHSDYYINASNIARISVLIDGTRVKIYSHRGQYFIEGREGREYTLLITNLANRRIKVSAAVDGLDVIDGRSASYDKPGYVLTAYSNVNIKGWRISDREVASFKFGPISESYAMKMDTPSEIGVMSFGFFRERRAEIYVDDYGYPLYKNKDMGGRSEKSASESKKAPAASSERESSAQSIGTEFGDRRDSRVSHTTFDAETGYPQASVKINYASYEDLVKRGVIGGDIIIEDYKPPVRKYDDNGVYSRPPEDWRK</sequence>
<feature type="region of interest" description="Disordered" evidence="1">
    <location>
        <begin position="207"/>
        <end position="252"/>
    </location>
</feature>